<reference evidence="1 2" key="1">
    <citation type="submission" date="2021-06" db="EMBL/GenBank/DDBJ databases">
        <authorList>
            <person name="Sun Q."/>
            <person name="Li D."/>
        </authorList>
    </citation>
    <scope>NUCLEOTIDE SEQUENCE [LARGE SCALE GENOMIC DNA]</scope>
    <source>
        <strain evidence="1 2">MSJ-4</strain>
    </source>
</reference>
<evidence type="ECO:0000313" key="1">
    <source>
        <dbReference type="EMBL" id="MBU5593465.1"/>
    </source>
</evidence>
<proteinExistence type="predicted"/>
<dbReference type="RefSeq" id="WP_216458111.1">
    <property type="nucleotide sequence ID" value="NZ_JAHLQL010000012.1"/>
</dbReference>
<dbReference type="Proteomes" id="UP000736583">
    <property type="component" value="Unassembled WGS sequence"/>
</dbReference>
<gene>
    <name evidence="1" type="ORF">KQI89_17125</name>
</gene>
<comment type="caution">
    <text evidence="1">The sequence shown here is derived from an EMBL/GenBank/DDBJ whole genome shotgun (WGS) entry which is preliminary data.</text>
</comment>
<organism evidence="1 2">
    <name type="scientific">Clostridium simiarum</name>
    <dbReference type="NCBI Taxonomy" id="2841506"/>
    <lineage>
        <taxon>Bacteria</taxon>
        <taxon>Bacillati</taxon>
        <taxon>Bacillota</taxon>
        <taxon>Clostridia</taxon>
        <taxon>Eubacteriales</taxon>
        <taxon>Clostridiaceae</taxon>
        <taxon>Clostridium</taxon>
    </lineage>
</organism>
<name>A0ABS6F6M0_9CLOT</name>
<keyword evidence="2" id="KW-1185">Reference proteome</keyword>
<accession>A0ABS6F6M0</accession>
<dbReference type="EMBL" id="JAHLQL010000012">
    <property type="protein sequence ID" value="MBU5593465.1"/>
    <property type="molecule type" value="Genomic_DNA"/>
</dbReference>
<evidence type="ECO:0000313" key="2">
    <source>
        <dbReference type="Proteomes" id="UP000736583"/>
    </source>
</evidence>
<sequence>MANIMQMMHVANSCPGYSSTMPNVQSNIGGENSKSCANCSHWENSRCQIDLFDDVLTSLDQT</sequence>
<protein>
    <submittedName>
        <fullName evidence="1">Uncharacterized protein</fullName>
    </submittedName>
</protein>